<proteinExistence type="predicted"/>
<accession>A0A0V0YYG6</accession>
<keyword evidence="2" id="KW-1185">Reference proteome</keyword>
<gene>
    <name evidence="1" type="ORF">T12_13317</name>
</gene>
<dbReference type="Proteomes" id="UP000054783">
    <property type="component" value="Unassembled WGS sequence"/>
</dbReference>
<dbReference type="EMBL" id="JYDQ01001364">
    <property type="protein sequence ID" value="KRY05346.1"/>
    <property type="molecule type" value="Genomic_DNA"/>
</dbReference>
<organism evidence="1 2">
    <name type="scientific">Trichinella patagoniensis</name>
    <dbReference type="NCBI Taxonomy" id="990121"/>
    <lineage>
        <taxon>Eukaryota</taxon>
        <taxon>Metazoa</taxon>
        <taxon>Ecdysozoa</taxon>
        <taxon>Nematoda</taxon>
        <taxon>Enoplea</taxon>
        <taxon>Dorylaimia</taxon>
        <taxon>Trichinellida</taxon>
        <taxon>Trichinellidae</taxon>
        <taxon>Trichinella</taxon>
    </lineage>
</organism>
<sequence length="57" mass="6712">MEFRLMQPHEKHMNNMESKRDYASIFSTKCGATRHHASINTAVTVERVYEQLLIFVN</sequence>
<evidence type="ECO:0000313" key="1">
    <source>
        <dbReference type="EMBL" id="KRY05346.1"/>
    </source>
</evidence>
<name>A0A0V0YYG6_9BILA</name>
<protein>
    <submittedName>
        <fullName evidence="1">Uncharacterized protein</fullName>
    </submittedName>
</protein>
<comment type="caution">
    <text evidence="1">The sequence shown here is derived from an EMBL/GenBank/DDBJ whole genome shotgun (WGS) entry which is preliminary data.</text>
</comment>
<dbReference type="AlphaFoldDB" id="A0A0V0YYG6"/>
<evidence type="ECO:0000313" key="2">
    <source>
        <dbReference type="Proteomes" id="UP000054783"/>
    </source>
</evidence>
<reference evidence="1 2" key="1">
    <citation type="submission" date="2015-01" db="EMBL/GenBank/DDBJ databases">
        <title>Evolution of Trichinella species and genotypes.</title>
        <authorList>
            <person name="Korhonen P.K."/>
            <person name="Edoardo P."/>
            <person name="Giuseppe L.R."/>
            <person name="Gasser R.B."/>
        </authorList>
    </citation>
    <scope>NUCLEOTIDE SEQUENCE [LARGE SCALE GENOMIC DNA]</scope>
    <source>
        <strain evidence="1">ISS2496</strain>
    </source>
</reference>